<proteinExistence type="inferred from homology"/>
<dbReference type="InterPro" id="IPR044857">
    <property type="entry name" value="T7SS_EccB_R1"/>
</dbReference>
<reference evidence="11 12" key="1">
    <citation type="submission" date="2021-04" db="EMBL/GenBank/DDBJ databases">
        <title>Nocardia tengchongensis.</title>
        <authorList>
            <person name="Zhuang k."/>
            <person name="Ran Y."/>
            <person name="Li W."/>
        </authorList>
    </citation>
    <scope>NUCLEOTIDE SEQUENCE [LARGE SCALE GENOMIC DNA]</scope>
    <source>
        <strain evidence="11 12">CFH S0057</strain>
    </source>
</reference>
<keyword evidence="7" id="KW-0067">ATP-binding</keyword>
<keyword evidence="4 10" id="KW-0812">Transmembrane</keyword>
<dbReference type="Gene3D" id="3.30.2390.20">
    <property type="entry name" value="Type VII secretion system EccB, repeat 1 domain"/>
    <property type="match status" value="1"/>
</dbReference>
<dbReference type="PANTHER" id="PTHR40765:SF2">
    <property type="entry name" value="ESX-2 SECRETION SYSTEM ATPASE ECCB2"/>
    <property type="match status" value="1"/>
</dbReference>
<keyword evidence="6" id="KW-0378">Hydrolase</keyword>
<dbReference type="NCBIfam" id="TIGR03919">
    <property type="entry name" value="T7SS_EccB"/>
    <property type="match status" value="1"/>
</dbReference>
<dbReference type="Pfam" id="PF05108">
    <property type="entry name" value="T7SS_ESX1_EccB"/>
    <property type="match status" value="1"/>
</dbReference>
<dbReference type="Gene3D" id="2.40.50.910">
    <property type="entry name" value="Type VII secretion system EccB, repeat 3 domain"/>
    <property type="match status" value="1"/>
</dbReference>
<evidence type="ECO:0000256" key="10">
    <source>
        <dbReference type="SAM" id="Phobius"/>
    </source>
</evidence>
<evidence type="ECO:0000256" key="1">
    <source>
        <dbReference type="ARBA" id="ARBA00004162"/>
    </source>
</evidence>
<evidence type="ECO:0000256" key="4">
    <source>
        <dbReference type="ARBA" id="ARBA00022692"/>
    </source>
</evidence>
<comment type="similarity">
    <text evidence="2">Belongs to the EccB family.</text>
</comment>
<evidence type="ECO:0000256" key="8">
    <source>
        <dbReference type="ARBA" id="ARBA00022989"/>
    </source>
</evidence>
<gene>
    <name evidence="11" type="primary">eccB</name>
    <name evidence="11" type="ORF">KHQ06_01585</name>
</gene>
<feature type="transmembrane region" description="Helical" evidence="10">
    <location>
        <begin position="41"/>
        <end position="64"/>
    </location>
</feature>
<dbReference type="Proteomes" id="UP000683310">
    <property type="component" value="Chromosome"/>
</dbReference>
<comment type="subcellular location">
    <subcellularLocation>
        <location evidence="1">Cell membrane</location>
        <topology evidence="1">Single-pass membrane protein</topology>
    </subcellularLocation>
</comment>
<evidence type="ECO:0000256" key="3">
    <source>
        <dbReference type="ARBA" id="ARBA00022475"/>
    </source>
</evidence>
<evidence type="ECO:0000256" key="6">
    <source>
        <dbReference type="ARBA" id="ARBA00022801"/>
    </source>
</evidence>
<keyword evidence="5" id="KW-0547">Nucleotide-binding</keyword>
<evidence type="ECO:0000313" key="12">
    <source>
        <dbReference type="Proteomes" id="UP000683310"/>
    </source>
</evidence>
<evidence type="ECO:0000256" key="7">
    <source>
        <dbReference type="ARBA" id="ARBA00022840"/>
    </source>
</evidence>
<keyword evidence="8 10" id="KW-1133">Transmembrane helix</keyword>
<evidence type="ECO:0000256" key="2">
    <source>
        <dbReference type="ARBA" id="ARBA00008149"/>
    </source>
</evidence>
<evidence type="ECO:0000256" key="5">
    <source>
        <dbReference type="ARBA" id="ARBA00022741"/>
    </source>
</evidence>
<protein>
    <submittedName>
        <fullName evidence="11">Type VII secretion protein EccB</fullName>
    </submittedName>
</protein>
<keyword evidence="9 10" id="KW-0472">Membrane</keyword>
<evidence type="ECO:0000256" key="9">
    <source>
        <dbReference type="ARBA" id="ARBA00023136"/>
    </source>
</evidence>
<keyword evidence="3" id="KW-1003">Cell membrane</keyword>
<name>A0ABX8CQY0_9NOCA</name>
<dbReference type="EMBL" id="CP074371">
    <property type="protein sequence ID" value="QVI21882.1"/>
    <property type="molecule type" value="Genomic_DNA"/>
</dbReference>
<organism evidence="11 12">
    <name type="scientific">Nocardia tengchongensis</name>
    <dbReference type="NCBI Taxonomy" id="2055889"/>
    <lineage>
        <taxon>Bacteria</taxon>
        <taxon>Bacillati</taxon>
        <taxon>Actinomycetota</taxon>
        <taxon>Actinomycetes</taxon>
        <taxon>Mycobacteriales</taxon>
        <taxon>Nocardiaceae</taxon>
        <taxon>Nocardia</taxon>
    </lineage>
</organism>
<keyword evidence="12" id="KW-1185">Reference proteome</keyword>
<sequence length="519" mass="54502">MPAQLTTRAQVNGYRFLLRRLDHALVRRDVRMLHDPMRSQFRSLMVGAVLAVLVVAGAAIMAFIKPQGSIGNANIVMGKDSGALYVVVRDKDDKNRMTLFPALNLASARLLSQTSEAPTSVKDSKLNSVPRGPIRGIPGVPAALPGSSQGDRSQWTLCDKVPLSASGGAASSTGAETTVIAGGLNLNDHIKAAGPGTAVLAKKTDSQKKDHTYLIYEGKIAEINPENDDVTKSALSQVLDLSNARPISSNLVGAVVSVPPLVAPSVPHAGEFAQGRLSNVKIGSIIQVPALDGSGRSDLYVVLDNAIQRVSLFTAQFITFASSQKNVDGFVSVTPDAIAGIPQKHGNDKINPGLPVDDFPSAAPKIISAAENPVACVTWAKKNGLGKDQADATEATSDAATVQLLVGTRYPLSDSQTSVTLATADGSVGDRVDRVFVPPSTGEFVQATKIKPGSPVRDGLYYLADNGILYGVPDSKTAQILGLAARPRLAPWEILGTLVPGPMLSSEDAQKSWDSLPSR</sequence>
<dbReference type="InterPro" id="IPR007795">
    <property type="entry name" value="T7SS_EccB"/>
</dbReference>
<accession>A0ABX8CQY0</accession>
<dbReference type="InterPro" id="IPR042485">
    <property type="entry name" value="T7SS_EccB_R3"/>
</dbReference>
<evidence type="ECO:0000313" key="11">
    <source>
        <dbReference type="EMBL" id="QVI21882.1"/>
    </source>
</evidence>
<dbReference type="PANTHER" id="PTHR40765">
    <property type="entry name" value="ESX-2 SECRETION SYSTEM ATPASE ECCB2"/>
    <property type="match status" value="1"/>
</dbReference>